<dbReference type="KEGG" id="sapo:SAPIO_CDS0316"/>
<keyword evidence="2" id="KW-0964">Secreted</keyword>
<evidence type="ECO:0000256" key="1">
    <source>
        <dbReference type="ARBA" id="ARBA00023157"/>
    </source>
</evidence>
<dbReference type="VEuPathDB" id="FungiDB:SAPIO_CDS0316"/>
<evidence type="ECO:0000256" key="2">
    <source>
        <dbReference type="RuleBase" id="RU365009"/>
    </source>
</evidence>
<sequence length="121" mass="12021">MQFSQIISTLAIAALAVAAPGKGTSKDITIEEAQNVCGNDLTLSCCNNEQAFGGLGLLSGLVSGLGIFNGCSSLSASGLIGVGDILNSHCKQNVVCCHGGETNQAGLVNVALPCVALGSLL</sequence>
<comment type="similarity">
    <text evidence="2">Belongs to the fungal hydrophobin family.</text>
</comment>
<dbReference type="Proteomes" id="UP000028545">
    <property type="component" value="Unassembled WGS sequence"/>
</dbReference>
<name>A0A084GGR7_PSEDA</name>
<feature type="chain" id="PRO_5013985965" description="Hydrophobin" evidence="2">
    <location>
        <begin position="19"/>
        <end position="121"/>
    </location>
</feature>
<keyword evidence="4" id="KW-1185">Reference proteome</keyword>
<gene>
    <name evidence="3" type="ORF">SAPIO_CDS0316</name>
</gene>
<dbReference type="GeneID" id="27718468"/>
<dbReference type="SMART" id="SM00075">
    <property type="entry name" value="HYDRO"/>
    <property type="match status" value="1"/>
</dbReference>
<dbReference type="GO" id="GO:0005199">
    <property type="term" value="F:structural constituent of cell wall"/>
    <property type="evidence" value="ECO:0007669"/>
    <property type="project" value="InterPro"/>
</dbReference>
<accession>A0A084GGR7</accession>
<reference evidence="3 4" key="1">
    <citation type="journal article" date="2014" name="Genome Announc.">
        <title>Draft genome sequence of the pathogenic fungus Scedosporium apiospermum.</title>
        <authorList>
            <person name="Vandeputte P."/>
            <person name="Ghamrawi S."/>
            <person name="Rechenmann M."/>
            <person name="Iltis A."/>
            <person name="Giraud S."/>
            <person name="Fleury M."/>
            <person name="Thornton C."/>
            <person name="Delhaes L."/>
            <person name="Meyer W."/>
            <person name="Papon N."/>
            <person name="Bouchara J.P."/>
        </authorList>
    </citation>
    <scope>NUCLEOTIDE SEQUENCE [LARGE SCALE GENOMIC DNA]</scope>
    <source>
        <strain evidence="3 4">IHEM 14462</strain>
    </source>
</reference>
<feature type="signal peptide" evidence="2">
    <location>
        <begin position="1"/>
        <end position="18"/>
    </location>
</feature>
<dbReference type="InterPro" id="IPR001338">
    <property type="entry name" value="Class_I_Hydrophobin"/>
</dbReference>
<evidence type="ECO:0000313" key="3">
    <source>
        <dbReference type="EMBL" id="KEZ46529.1"/>
    </source>
</evidence>
<keyword evidence="1 2" id="KW-1015">Disulfide bond</keyword>
<dbReference type="EMBL" id="JOWA01000022">
    <property type="protein sequence ID" value="KEZ46529.1"/>
    <property type="molecule type" value="Genomic_DNA"/>
</dbReference>
<keyword evidence="2" id="KW-0134">Cell wall</keyword>
<dbReference type="Pfam" id="PF01185">
    <property type="entry name" value="Hydrophobin"/>
    <property type="match status" value="1"/>
</dbReference>
<organism evidence="3 4">
    <name type="scientific">Pseudallescheria apiosperma</name>
    <name type="common">Scedosporium apiospermum</name>
    <dbReference type="NCBI Taxonomy" id="563466"/>
    <lineage>
        <taxon>Eukaryota</taxon>
        <taxon>Fungi</taxon>
        <taxon>Dikarya</taxon>
        <taxon>Ascomycota</taxon>
        <taxon>Pezizomycotina</taxon>
        <taxon>Sordariomycetes</taxon>
        <taxon>Hypocreomycetidae</taxon>
        <taxon>Microascales</taxon>
        <taxon>Microascaceae</taxon>
        <taxon>Scedosporium</taxon>
    </lineage>
</organism>
<dbReference type="HOGENOM" id="CLU_106380_1_0_1"/>
<proteinExistence type="inferred from homology"/>
<dbReference type="OMA" id="GAHMSCC"/>
<comment type="subcellular location">
    <subcellularLocation>
        <location evidence="2">Secreted</location>
        <location evidence="2">Cell wall</location>
    </subcellularLocation>
</comment>
<dbReference type="AlphaFoldDB" id="A0A084GGR7"/>
<keyword evidence="2" id="KW-0732">Signal</keyword>
<evidence type="ECO:0000313" key="4">
    <source>
        <dbReference type="Proteomes" id="UP000028545"/>
    </source>
</evidence>
<dbReference type="OrthoDB" id="4225815at2759"/>
<comment type="caution">
    <text evidence="3">The sequence shown here is derived from an EMBL/GenBank/DDBJ whole genome shotgun (WGS) entry which is preliminary data.</text>
</comment>
<dbReference type="RefSeq" id="XP_016646328.1">
    <property type="nucleotide sequence ID" value="XM_016783128.1"/>
</dbReference>
<protein>
    <recommendedName>
        <fullName evidence="2">Hydrophobin</fullName>
    </recommendedName>
</protein>
<dbReference type="GO" id="GO:0009277">
    <property type="term" value="C:fungal-type cell wall"/>
    <property type="evidence" value="ECO:0007669"/>
    <property type="project" value="InterPro"/>
</dbReference>